<dbReference type="AlphaFoldDB" id="A0A286GDV1"/>
<sequence>MLGVVIAVNARRRILLVEVEAGSCSLLTDCEDQPRPGTVLEGLLDRKGIETLRNINTGRVFSGRVQFTRLPKRTALLQLVGEAQPA</sequence>
<evidence type="ECO:0000313" key="2">
    <source>
        <dbReference type="Proteomes" id="UP000219621"/>
    </source>
</evidence>
<dbReference type="RefSeq" id="WP_097278530.1">
    <property type="nucleotide sequence ID" value="NZ_OCNJ01000003.1"/>
</dbReference>
<evidence type="ECO:0000313" key="1">
    <source>
        <dbReference type="EMBL" id="SOD93705.1"/>
    </source>
</evidence>
<dbReference type="Proteomes" id="UP000219621">
    <property type="component" value="Unassembled WGS sequence"/>
</dbReference>
<proteinExistence type="predicted"/>
<dbReference type="OrthoDB" id="9936677at2"/>
<organism evidence="1 2">
    <name type="scientific">Caenispirillum bisanense</name>
    <dbReference type="NCBI Taxonomy" id="414052"/>
    <lineage>
        <taxon>Bacteria</taxon>
        <taxon>Pseudomonadati</taxon>
        <taxon>Pseudomonadota</taxon>
        <taxon>Alphaproteobacteria</taxon>
        <taxon>Rhodospirillales</taxon>
        <taxon>Novispirillaceae</taxon>
        <taxon>Caenispirillum</taxon>
    </lineage>
</organism>
<gene>
    <name evidence="1" type="ORF">SAMN05421508_103161</name>
</gene>
<dbReference type="EMBL" id="OCNJ01000003">
    <property type="protein sequence ID" value="SOD93705.1"/>
    <property type="molecule type" value="Genomic_DNA"/>
</dbReference>
<accession>A0A286GDV1</accession>
<protein>
    <submittedName>
        <fullName evidence="1">Uncharacterized protein</fullName>
    </submittedName>
</protein>
<keyword evidence="2" id="KW-1185">Reference proteome</keyword>
<name>A0A286GDV1_9PROT</name>
<reference evidence="1 2" key="1">
    <citation type="submission" date="2017-09" db="EMBL/GenBank/DDBJ databases">
        <authorList>
            <person name="Ehlers B."/>
            <person name="Leendertz F.H."/>
        </authorList>
    </citation>
    <scope>NUCLEOTIDE SEQUENCE [LARGE SCALE GENOMIC DNA]</scope>
    <source>
        <strain evidence="1 2">USBA 140</strain>
    </source>
</reference>